<dbReference type="EMBL" id="JBFASG010000007">
    <property type="protein sequence ID" value="MEV4923221.1"/>
    <property type="molecule type" value="Genomic_DNA"/>
</dbReference>
<protein>
    <recommendedName>
        <fullName evidence="4">PE-PGRS family protein</fullName>
    </recommendedName>
</protein>
<proteinExistence type="predicted"/>
<sequence length="484" mass="54116">MKQQLNERQLSVLQWVDQGCPDGVWETSSYKISCQALQNRGLLRVSKRQGQWRATLTGAGQHYLDHGNYPPAPPQTRRTAPTRKPAPTVSTTSISDEASAEAETAAPSTPRKAPQAGQTRKTVTEELLEELAEADGRIVKSDARGSNAVNWAARVSAARRSGRIPRTKELYGGWCREGYEIRLADIPAWRLAVLEPIPVPTRLSKPHAVVRAIQSHSQPMGLTKAVQARALRLVQALITTAQSHGHISEIGATRGAASPHRRRSAPPHFTITAQGQACGFLILQEQDRSEHTPTEKELAEAKKYSWVKIARFDYTPADRLRIILSGGQPHRAGEWADTADRTLEDQLAEIVQEVDLRGEAAERKRLADLEAARQKRLRWEAAMRQARTEYTEAYRVKHLEAQEGAWRRATRLSEYLDVVRLRTETLPDGQAKDEAEAWITWAGAYLEDLNPLNTPPRLPNVPEPRAEDLKPFLHGWSAYGPHSY</sequence>
<feature type="region of interest" description="Disordered" evidence="1">
    <location>
        <begin position="61"/>
        <end position="121"/>
    </location>
</feature>
<gene>
    <name evidence="2" type="ORF">AB0L03_10255</name>
</gene>
<comment type="caution">
    <text evidence="2">The sequence shown here is derived from an EMBL/GenBank/DDBJ whole genome shotgun (WGS) entry which is preliminary data.</text>
</comment>
<dbReference type="Proteomes" id="UP001552479">
    <property type="component" value="Unassembled WGS sequence"/>
</dbReference>
<organism evidence="2 3">
    <name type="scientific">Streptomyces roseoverticillatus</name>
    <dbReference type="NCBI Taxonomy" id="66429"/>
    <lineage>
        <taxon>Bacteria</taxon>
        <taxon>Bacillati</taxon>
        <taxon>Actinomycetota</taxon>
        <taxon>Actinomycetes</taxon>
        <taxon>Kitasatosporales</taxon>
        <taxon>Streptomycetaceae</taxon>
        <taxon>Streptomyces</taxon>
    </lineage>
</organism>
<evidence type="ECO:0000313" key="3">
    <source>
        <dbReference type="Proteomes" id="UP001552479"/>
    </source>
</evidence>
<evidence type="ECO:0000256" key="1">
    <source>
        <dbReference type="SAM" id="MobiDB-lite"/>
    </source>
</evidence>
<accession>A0ABV3IRU8</accession>
<evidence type="ECO:0000313" key="2">
    <source>
        <dbReference type="EMBL" id="MEV4923221.1"/>
    </source>
</evidence>
<feature type="compositionally biased region" description="Low complexity" evidence="1">
    <location>
        <begin position="75"/>
        <end position="109"/>
    </location>
</feature>
<dbReference type="RefSeq" id="WP_366087570.1">
    <property type="nucleotide sequence ID" value="NZ_JBFASG010000007.1"/>
</dbReference>
<name>A0ABV3IRU8_9ACTN</name>
<keyword evidence="3" id="KW-1185">Reference proteome</keyword>
<reference evidence="2 3" key="1">
    <citation type="submission" date="2024-06" db="EMBL/GenBank/DDBJ databases">
        <title>The Natural Products Discovery Center: Release of the First 8490 Sequenced Strains for Exploring Actinobacteria Biosynthetic Diversity.</title>
        <authorList>
            <person name="Kalkreuter E."/>
            <person name="Kautsar S.A."/>
            <person name="Yang D."/>
            <person name="Bader C.D."/>
            <person name="Teijaro C.N."/>
            <person name="Fluegel L."/>
            <person name="Davis C.M."/>
            <person name="Simpson J.R."/>
            <person name="Lauterbach L."/>
            <person name="Steele A.D."/>
            <person name="Gui C."/>
            <person name="Meng S."/>
            <person name="Li G."/>
            <person name="Viehrig K."/>
            <person name="Ye F."/>
            <person name="Su P."/>
            <person name="Kiefer A.F."/>
            <person name="Nichols A."/>
            <person name="Cepeda A.J."/>
            <person name="Yan W."/>
            <person name="Fan B."/>
            <person name="Jiang Y."/>
            <person name="Adhikari A."/>
            <person name="Zheng C.-J."/>
            <person name="Schuster L."/>
            <person name="Cowan T.M."/>
            <person name="Smanski M.J."/>
            <person name="Chevrette M.G."/>
            <person name="De Carvalho L.P.S."/>
            <person name="Shen B."/>
        </authorList>
    </citation>
    <scope>NUCLEOTIDE SEQUENCE [LARGE SCALE GENOMIC DNA]</scope>
    <source>
        <strain evidence="2 3">NPDC053791</strain>
    </source>
</reference>
<evidence type="ECO:0008006" key="4">
    <source>
        <dbReference type="Google" id="ProtNLM"/>
    </source>
</evidence>